<evidence type="ECO:0000313" key="1">
    <source>
        <dbReference type="EMBL" id="ASR75434.1"/>
    </source>
</evidence>
<gene>
    <name evidence="1" type="ORF">SEA_MILDRED21_26</name>
</gene>
<proteinExistence type="predicted"/>
<reference evidence="1 2" key="1">
    <citation type="submission" date="2017-05" db="EMBL/GenBank/DDBJ databases">
        <authorList>
            <person name="Chapman J."/>
            <person name="Chang C."/>
            <person name="Suresh T."/>
            <person name="Shishido T.C."/>
            <person name="Bindert I."/>
            <person name="Shaffer C.D."/>
            <person name="Weston-Hafer K.A."/>
            <person name="Russell D.A."/>
            <person name="Pope W.H."/>
            <person name="Jacobs-Sera D."/>
            <person name="Hendrix R.W."/>
            <person name="Hatfull G.F."/>
        </authorList>
    </citation>
    <scope>NUCLEOTIDE SEQUENCE [LARGE SCALE GENOMIC DNA]</scope>
</reference>
<organism evidence="1 2">
    <name type="scientific">Streptomyces phage Mildred21</name>
    <dbReference type="NCBI Taxonomy" id="2023959"/>
    <lineage>
        <taxon>Viruses</taxon>
        <taxon>Duplodnaviria</taxon>
        <taxon>Heunggongvirae</taxon>
        <taxon>Uroviricota</taxon>
        <taxon>Caudoviricetes</taxon>
        <taxon>Stanwilliamsviridae</taxon>
        <taxon>Boydwoodruffvirinae</taxon>
        <taxon>Samistivirus</taxon>
        <taxon>Samistivirus mildred21</taxon>
    </lineage>
</organism>
<protein>
    <submittedName>
        <fullName evidence="1">Uncharacterized protein</fullName>
    </submittedName>
</protein>
<accession>A0A222YTY8</accession>
<dbReference type="Proteomes" id="UP000223009">
    <property type="component" value="Segment"/>
</dbReference>
<evidence type="ECO:0000313" key="2">
    <source>
        <dbReference type="Proteomes" id="UP000223009"/>
    </source>
</evidence>
<name>A0A222YTY8_9CAUD</name>
<dbReference type="OrthoDB" id="36847at10239"/>
<dbReference type="EMBL" id="MF155946">
    <property type="protein sequence ID" value="ASR75434.1"/>
    <property type="molecule type" value="Genomic_DNA"/>
</dbReference>
<sequence length="57" mass="6516">MTNPELINLNELKRLLVEVVSDILDTRDTAMSPEEKARQKRRLTRHIEGAILNGDDS</sequence>
<keyword evidence="2" id="KW-1185">Reference proteome</keyword>